<dbReference type="Proteomes" id="UP000002943">
    <property type="component" value="Unassembled WGS sequence"/>
</dbReference>
<dbReference type="GO" id="GO:0003824">
    <property type="term" value="F:catalytic activity"/>
    <property type="evidence" value="ECO:0007669"/>
    <property type="project" value="InterPro"/>
</dbReference>
<proteinExistence type="predicted"/>
<dbReference type="InterPro" id="IPR005135">
    <property type="entry name" value="Endo/exonuclease/phosphatase"/>
</dbReference>
<evidence type="ECO:0000313" key="3">
    <source>
        <dbReference type="Proteomes" id="UP000002943"/>
    </source>
</evidence>
<dbReference type="Gene3D" id="3.60.10.10">
    <property type="entry name" value="Endonuclease/exonuclease/phosphatase"/>
    <property type="match status" value="1"/>
</dbReference>
<dbReference type="eggNOG" id="COG3568">
    <property type="taxonomic scope" value="Bacteria"/>
</dbReference>
<protein>
    <recommendedName>
        <fullName evidence="1">Endonuclease/exonuclease/phosphatase domain-containing protein</fullName>
    </recommendedName>
</protein>
<sequence length="270" mass="30689">MSCSDPFQHTQLLNIASWNIRYAPELVTNDAPKESFPWSSRVLGMGKMLAELDLTILATQEGNKQQLSDLDETLPNLEMIDTHRVWSTTFFPSFFVNTELVSVVASGDLWLSNQPEVVDSKLPSSAWPRMLTWALVEIEGHNGRWLLINVHLDGTDIEQVEILHRLVFGLVKTHTPTYTILCGDFNASLASETTDPAYRSLFSYFQKYKQQVTYNGHGKAQSGKDWDIDWILTSSNLPLSYQLRRSEHSALQDLYLSDHDLVRLELAASR</sequence>
<dbReference type="EMBL" id="AEIU01000060">
    <property type="protein sequence ID" value="EFP97253.1"/>
    <property type="molecule type" value="Genomic_DNA"/>
</dbReference>
<organism evidence="2 3">
    <name type="scientific">Vibrio caribbeanicus ATCC BAA-2122</name>
    <dbReference type="NCBI Taxonomy" id="796620"/>
    <lineage>
        <taxon>Bacteria</taxon>
        <taxon>Pseudomonadati</taxon>
        <taxon>Pseudomonadota</taxon>
        <taxon>Gammaproteobacteria</taxon>
        <taxon>Vibrionales</taxon>
        <taxon>Vibrionaceae</taxon>
        <taxon>Vibrio</taxon>
    </lineage>
</organism>
<name>E3BI52_9VIBR</name>
<evidence type="ECO:0000259" key="1">
    <source>
        <dbReference type="Pfam" id="PF03372"/>
    </source>
</evidence>
<gene>
    <name evidence="2" type="ORF">VIBC2010_09472</name>
</gene>
<dbReference type="InterPro" id="IPR036691">
    <property type="entry name" value="Endo/exonu/phosph_ase_sf"/>
</dbReference>
<dbReference type="AlphaFoldDB" id="E3BI52"/>
<dbReference type="Pfam" id="PF03372">
    <property type="entry name" value="Exo_endo_phos"/>
    <property type="match status" value="1"/>
</dbReference>
<evidence type="ECO:0000313" key="2">
    <source>
        <dbReference type="EMBL" id="EFP97253.1"/>
    </source>
</evidence>
<dbReference type="SUPFAM" id="SSF56219">
    <property type="entry name" value="DNase I-like"/>
    <property type="match status" value="1"/>
</dbReference>
<accession>E3BI52</accession>
<comment type="caution">
    <text evidence="2">The sequence shown here is derived from an EMBL/GenBank/DDBJ whole genome shotgun (WGS) entry which is preliminary data.</text>
</comment>
<reference evidence="2 3" key="1">
    <citation type="journal article" date="2012" name="Int. J. Syst. Evol. Microbiol.">
        <title>Vibrio caribbeanicus sp. nov., isolated from the marine sponge Scleritoderma cyanea.</title>
        <authorList>
            <person name="Hoffmann M."/>
            <person name="Monday S.R."/>
            <person name="Allard M.W."/>
            <person name="Strain E.A."/>
            <person name="Whittaker P."/>
            <person name="Naum M."/>
            <person name="McCarthy P.J."/>
            <person name="Lopez J.V."/>
            <person name="Fischer M."/>
            <person name="Brown E.W."/>
        </authorList>
    </citation>
    <scope>NUCLEOTIDE SEQUENCE [LARGE SCALE GENOMIC DNA]</scope>
    <source>
        <strain evidence="2 3">ATCC BAA-2122</strain>
    </source>
</reference>
<feature type="domain" description="Endonuclease/exonuclease/phosphatase" evidence="1">
    <location>
        <begin position="16"/>
        <end position="259"/>
    </location>
</feature>
<keyword evidence="3" id="KW-1185">Reference proteome</keyword>
<dbReference type="STRING" id="796620.VIBC2010_09472"/>